<dbReference type="PROSITE" id="PS51736">
    <property type="entry name" value="RECOMBINASES_3"/>
    <property type="match status" value="1"/>
</dbReference>
<dbReference type="GO" id="GO:0015074">
    <property type="term" value="P:DNA integration"/>
    <property type="evidence" value="ECO:0007669"/>
    <property type="project" value="UniProtKB-KW"/>
</dbReference>
<keyword evidence="1" id="KW-0229">DNA integration</keyword>
<evidence type="ECO:0000256" key="4">
    <source>
        <dbReference type="PIRSR" id="PIRSR606118-50"/>
    </source>
</evidence>
<evidence type="ECO:0000313" key="8">
    <source>
        <dbReference type="Proteomes" id="UP001366166"/>
    </source>
</evidence>
<dbReference type="InterPro" id="IPR036162">
    <property type="entry name" value="Resolvase-like_N_sf"/>
</dbReference>
<keyword evidence="8" id="KW-1185">Reference proteome</keyword>
<dbReference type="InterPro" id="IPR006118">
    <property type="entry name" value="Recombinase_CS"/>
</dbReference>
<keyword evidence="2" id="KW-0238">DNA-binding</keyword>
<dbReference type="Pfam" id="PF00239">
    <property type="entry name" value="Resolvase"/>
    <property type="match status" value="1"/>
</dbReference>
<keyword evidence="3" id="KW-0233">DNA recombination</keyword>
<evidence type="ECO:0000256" key="2">
    <source>
        <dbReference type="ARBA" id="ARBA00023125"/>
    </source>
</evidence>
<dbReference type="Gene3D" id="3.90.1750.20">
    <property type="entry name" value="Putative Large Serine Recombinase, Chain B, Domain 2"/>
    <property type="match status" value="1"/>
</dbReference>
<dbReference type="SUPFAM" id="SSF53041">
    <property type="entry name" value="Resolvase-like"/>
    <property type="match status" value="1"/>
</dbReference>
<evidence type="ECO:0000313" key="7">
    <source>
        <dbReference type="EMBL" id="BEQ13424.1"/>
    </source>
</evidence>
<dbReference type="Proteomes" id="UP001366166">
    <property type="component" value="Chromosome"/>
</dbReference>
<dbReference type="PROSITE" id="PS00397">
    <property type="entry name" value="RECOMBINASES_1"/>
    <property type="match status" value="1"/>
</dbReference>
<dbReference type="GO" id="GO:0003677">
    <property type="term" value="F:DNA binding"/>
    <property type="evidence" value="ECO:0007669"/>
    <property type="project" value="UniProtKB-KW"/>
</dbReference>
<dbReference type="GO" id="GO:0000150">
    <property type="term" value="F:DNA strand exchange activity"/>
    <property type="evidence" value="ECO:0007669"/>
    <property type="project" value="InterPro"/>
</dbReference>
<organism evidence="7 8">
    <name type="scientific">Desulfoferula mesophila</name>
    <dbReference type="NCBI Taxonomy" id="3058419"/>
    <lineage>
        <taxon>Bacteria</taxon>
        <taxon>Pseudomonadati</taxon>
        <taxon>Thermodesulfobacteriota</taxon>
        <taxon>Desulfarculia</taxon>
        <taxon>Desulfarculales</taxon>
        <taxon>Desulfarculaceae</taxon>
        <taxon>Desulfoferula</taxon>
    </lineage>
</organism>
<dbReference type="AlphaFoldDB" id="A0AAU9EDT4"/>
<proteinExistence type="predicted"/>
<dbReference type="EMBL" id="AP028679">
    <property type="protein sequence ID" value="BEQ13424.1"/>
    <property type="molecule type" value="Genomic_DNA"/>
</dbReference>
<evidence type="ECO:0000256" key="3">
    <source>
        <dbReference type="ARBA" id="ARBA00023172"/>
    </source>
</evidence>
<dbReference type="CDD" id="cd00338">
    <property type="entry name" value="Ser_Recombinase"/>
    <property type="match status" value="1"/>
</dbReference>
<reference evidence="8" key="1">
    <citation type="journal article" date="2023" name="Arch. Microbiol.">
        <title>Desulfoferula mesophilus gen. nov. sp. nov., a mesophilic sulfate-reducing bacterium isolated from a brackish lake sediment.</title>
        <authorList>
            <person name="Watanabe T."/>
            <person name="Yabe T."/>
            <person name="Tsuji J.M."/>
            <person name="Fukui M."/>
        </authorList>
    </citation>
    <scope>NUCLEOTIDE SEQUENCE [LARGE SCALE GENOMIC DNA]</scope>
    <source>
        <strain evidence="8">12FAK</strain>
    </source>
</reference>
<dbReference type="KEGG" id="dmp:FAK_04900"/>
<dbReference type="InterPro" id="IPR050639">
    <property type="entry name" value="SSR_resolvase"/>
</dbReference>
<dbReference type="InterPro" id="IPR038109">
    <property type="entry name" value="DNA_bind_recomb_sf"/>
</dbReference>
<evidence type="ECO:0000256" key="1">
    <source>
        <dbReference type="ARBA" id="ARBA00022908"/>
    </source>
</evidence>
<name>A0AAU9EDT4_9BACT</name>
<accession>A0AAU9EDT4</accession>
<evidence type="ECO:0000256" key="5">
    <source>
        <dbReference type="PROSITE-ProRule" id="PRU10137"/>
    </source>
</evidence>
<dbReference type="PANTHER" id="PTHR30461">
    <property type="entry name" value="DNA-INVERTASE FROM LAMBDOID PROPHAGE"/>
    <property type="match status" value="1"/>
</dbReference>
<protein>
    <submittedName>
        <fullName evidence="7">Resolvase</fullName>
    </submittedName>
</protein>
<dbReference type="RefSeq" id="WP_338605098.1">
    <property type="nucleotide sequence ID" value="NZ_AP028679.1"/>
</dbReference>
<sequence>MFGKAIGYLRVSTEEQGQSGLGLEAQQAAIDRFCEANGWEVADVGQDVVSGASGLDKRPALLEAIGQLAQGDVLVVAKRDRLGRDPIVVAMIEAAVQRKKAKVVSAAGEGTEGEDPTHVLMRRIVDAFAEYERLVIGARTKAALQAKQARGERVGHVPYGFRLAEDGVHLEPQEQEQRVMAMANEFRVKGLTYRAIAKRLKARGHLNRNGKLFHPVQIMRMVS</sequence>
<evidence type="ECO:0000259" key="6">
    <source>
        <dbReference type="PROSITE" id="PS51736"/>
    </source>
</evidence>
<gene>
    <name evidence="7" type="ORF">FAK_04900</name>
</gene>
<dbReference type="PANTHER" id="PTHR30461:SF2">
    <property type="entry name" value="SERINE RECOMBINASE PINE-RELATED"/>
    <property type="match status" value="1"/>
</dbReference>
<dbReference type="InterPro" id="IPR006119">
    <property type="entry name" value="Resolv_N"/>
</dbReference>
<feature type="active site" description="O-(5'-phospho-DNA)-serine intermediate" evidence="4 5">
    <location>
        <position position="12"/>
    </location>
</feature>
<dbReference type="Gene3D" id="3.40.50.1390">
    <property type="entry name" value="Resolvase, N-terminal catalytic domain"/>
    <property type="match status" value="1"/>
</dbReference>
<feature type="domain" description="Resolvase/invertase-type recombinase catalytic" evidence="6">
    <location>
        <begin position="4"/>
        <end position="151"/>
    </location>
</feature>
<dbReference type="SMART" id="SM00857">
    <property type="entry name" value="Resolvase"/>
    <property type="match status" value="1"/>
</dbReference>